<gene>
    <name evidence="5" type="primary">bfmBAB_1</name>
    <name evidence="5" type="ORF">GALL_52270</name>
</gene>
<dbReference type="FunFam" id="3.40.50.920:FF:000001">
    <property type="entry name" value="Pyruvate dehydrogenase E1 beta subunit"/>
    <property type="match status" value="1"/>
</dbReference>
<protein>
    <submittedName>
        <fullName evidence="5">2-oxoisovalerate dehydrogenase subunit beta</fullName>
        <ecNumber evidence="5">1.2.4.4</ecNumber>
    </submittedName>
</protein>
<dbReference type="Gene3D" id="3.40.50.970">
    <property type="match status" value="1"/>
</dbReference>
<name>A0A1J5TAU9_9ZZZZ</name>
<feature type="domain" description="Transketolase-like pyrimidine-binding" evidence="4">
    <location>
        <begin position="4"/>
        <end position="179"/>
    </location>
</feature>
<evidence type="ECO:0000259" key="4">
    <source>
        <dbReference type="SMART" id="SM00861"/>
    </source>
</evidence>
<keyword evidence="2 5" id="KW-0560">Oxidoreductase</keyword>
<comment type="cofactor">
    <cofactor evidence="1">
        <name>thiamine diphosphate</name>
        <dbReference type="ChEBI" id="CHEBI:58937"/>
    </cofactor>
</comment>
<evidence type="ECO:0000256" key="2">
    <source>
        <dbReference type="ARBA" id="ARBA00023002"/>
    </source>
</evidence>
<dbReference type="Pfam" id="PF02779">
    <property type="entry name" value="Transket_pyr"/>
    <property type="match status" value="1"/>
</dbReference>
<dbReference type="EC" id="1.2.4.4" evidence="5"/>
<evidence type="ECO:0000313" key="5">
    <source>
        <dbReference type="EMBL" id="OIR13413.1"/>
    </source>
</evidence>
<dbReference type="SMART" id="SM00861">
    <property type="entry name" value="Transket_pyr"/>
    <property type="match status" value="1"/>
</dbReference>
<dbReference type="InterPro" id="IPR009014">
    <property type="entry name" value="Transketo_C/PFOR_II"/>
</dbReference>
<dbReference type="SUPFAM" id="SSF52922">
    <property type="entry name" value="TK C-terminal domain-like"/>
    <property type="match status" value="1"/>
</dbReference>
<organism evidence="5">
    <name type="scientific">mine drainage metagenome</name>
    <dbReference type="NCBI Taxonomy" id="410659"/>
    <lineage>
        <taxon>unclassified sequences</taxon>
        <taxon>metagenomes</taxon>
        <taxon>ecological metagenomes</taxon>
    </lineage>
</organism>
<evidence type="ECO:0000256" key="1">
    <source>
        <dbReference type="ARBA" id="ARBA00001964"/>
    </source>
</evidence>
<dbReference type="GO" id="GO:0003863">
    <property type="term" value="F:branched-chain 2-oxo acid dehydrogenase activity"/>
    <property type="evidence" value="ECO:0007669"/>
    <property type="project" value="UniProtKB-EC"/>
</dbReference>
<keyword evidence="3" id="KW-0786">Thiamine pyrophosphate</keyword>
<sequence>MPVITYREALNQALSEELERDPRVFLMGEEVGQFNGAYKVSEGLLAKFGPKRIVDTPISEAGFIGLGVGASMLGLRPVIELMFWSFYSVAFDQILNNAANVRYMSGGQINCPIVIRGPANGGTNVGATHSHTPENVCANHPGVKVVVPATAYDAKGLLKAAIRDNDPVMFMENTILYNDKMEVPAEEYLIPLGKADVKREGKDLTIIAHGRAVIQSLKAADLLQEKHNISAEVVDLRSIRPLDEETILKSVRKTHRVLLVEENKPFCGVDAQIAYIIQDKAFDDLDAPIKRVSAIDAPQIYSSPMEKEQLPTPQRILTAALGVCR</sequence>
<dbReference type="SUPFAM" id="SSF52518">
    <property type="entry name" value="Thiamin diphosphate-binding fold (THDP-binding)"/>
    <property type="match status" value="1"/>
</dbReference>
<dbReference type="InterPro" id="IPR005475">
    <property type="entry name" value="Transketolase-like_Pyr-bd"/>
</dbReference>
<comment type="caution">
    <text evidence="5">The sequence shown here is derived from an EMBL/GenBank/DDBJ whole genome shotgun (WGS) entry which is preliminary data.</text>
</comment>
<dbReference type="CDD" id="cd07036">
    <property type="entry name" value="TPP_PYR_E1-PDHc-beta_like"/>
    <property type="match status" value="1"/>
</dbReference>
<dbReference type="InterPro" id="IPR029061">
    <property type="entry name" value="THDP-binding"/>
</dbReference>
<dbReference type="Gene3D" id="3.40.50.920">
    <property type="match status" value="1"/>
</dbReference>
<dbReference type="PANTHER" id="PTHR43257">
    <property type="entry name" value="PYRUVATE DEHYDROGENASE E1 COMPONENT BETA SUBUNIT"/>
    <property type="match status" value="1"/>
</dbReference>
<dbReference type="NCBIfam" id="NF006667">
    <property type="entry name" value="PRK09212.1"/>
    <property type="match status" value="1"/>
</dbReference>
<dbReference type="FunFam" id="3.40.50.970:FF:000001">
    <property type="entry name" value="Pyruvate dehydrogenase E1 beta subunit"/>
    <property type="match status" value="1"/>
</dbReference>
<accession>A0A1J5TAU9</accession>
<dbReference type="EMBL" id="MLJW01000014">
    <property type="protein sequence ID" value="OIR13413.1"/>
    <property type="molecule type" value="Genomic_DNA"/>
</dbReference>
<dbReference type="PANTHER" id="PTHR43257:SF2">
    <property type="entry name" value="PYRUVATE DEHYDROGENASE E1 COMPONENT SUBUNIT BETA"/>
    <property type="match status" value="1"/>
</dbReference>
<dbReference type="AlphaFoldDB" id="A0A1J5TAU9"/>
<dbReference type="InterPro" id="IPR033248">
    <property type="entry name" value="Transketolase_C"/>
</dbReference>
<proteinExistence type="predicted"/>
<dbReference type="Pfam" id="PF02780">
    <property type="entry name" value="Transketolase_C"/>
    <property type="match status" value="1"/>
</dbReference>
<evidence type="ECO:0000256" key="3">
    <source>
        <dbReference type="ARBA" id="ARBA00023052"/>
    </source>
</evidence>
<reference evidence="5" key="1">
    <citation type="submission" date="2016-10" db="EMBL/GenBank/DDBJ databases">
        <title>Sequence of Gallionella enrichment culture.</title>
        <authorList>
            <person name="Poehlein A."/>
            <person name="Muehling M."/>
            <person name="Daniel R."/>
        </authorList>
    </citation>
    <scope>NUCLEOTIDE SEQUENCE</scope>
</reference>